<reference evidence="16" key="1">
    <citation type="journal article" date="2014" name="PLoS ONE">
        <title>Transcriptome-Based Identification of ABC Transporters in the Western Tarnished Plant Bug Lygus hesperus.</title>
        <authorList>
            <person name="Hull J.J."/>
            <person name="Chaney K."/>
            <person name="Geib S.M."/>
            <person name="Fabrick J.A."/>
            <person name="Brent C.S."/>
            <person name="Walsh D."/>
            <person name="Lavine L.C."/>
        </authorList>
    </citation>
    <scope>NUCLEOTIDE SEQUENCE</scope>
</reference>
<evidence type="ECO:0000313" key="17">
    <source>
        <dbReference type="EMBL" id="JAG53650.1"/>
    </source>
</evidence>
<evidence type="ECO:0000259" key="14">
    <source>
        <dbReference type="Pfam" id="PF11838"/>
    </source>
</evidence>
<dbReference type="GO" id="GO:0043171">
    <property type="term" value="P:peptide catabolic process"/>
    <property type="evidence" value="ECO:0007669"/>
    <property type="project" value="TreeGrafter"/>
</dbReference>
<dbReference type="Pfam" id="PF11838">
    <property type="entry name" value="ERAP1_C"/>
    <property type="match status" value="1"/>
</dbReference>
<dbReference type="GO" id="GO:0006508">
    <property type="term" value="P:proteolysis"/>
    <property type="evidence" value="ECO:0007669"/>
    <property type="project" value="UniProtKB-KW"/>
</dbReference>
<accession>A0A0A9ZCF5</accession>
<dbReference type="Pfam" id="PF17900">
    <property type="entry name" value="Peptidase_M1_N"/>
    <property type="match status" value="1"/>
</dbReference>
<dbReference type="EMBL" id="GBHO01000647">
    <property type="protein sequence ID" value="JAG42957.1"/>
    <property type="molecule type" value="Transcribed_RNA"/>
</dbReference>
<dbReference type="SUPFAM" id="SSF63737">
    <property type="entry name" value="Leukotriene A4 hydrolase N-terminal domain"/>
    <property type="match status" value="1"/>
</dbReference>
<feature type="compositionally biased region" description="Basic and acidic residues" evidence="12">
    <location>
        <begin position="144"/>
        <end position="158"/>
    </location>
</feature>
<evidence type="ECO:0000256" key="2">
    <source>
        <dbReference type="ARBA" id="ARBA00010136"/>
    </source>
</evidence>
<feature type="compositionally biased region" description="Basic and acidic residues" evidence="12">
    <location>
        <begin position="104"/>
        <end position="123"/>
    </location>
</feature>
<dbReference type="InterPro" id="IPR042097">
    <property type="entry name" value="Aminopeptidase_N-like_N_sf"/>
</dbReference>
<dbReference type="GO" id="GO:0098552">
    <property type="term" value="C:side of membrane"/>
    <property type="evidence" value="ECO:0007669"/>
    <property type="project" value="UniProtKB-KW"/>
</dbReference>
<evidence type="ECO:0000256" key="7">
    <source>
        <dbReference type="ARBA" id="ARBA00022833"/>
    </source>
</evidence>
<dbReference type="CDD" id="cd09601">
    <property type="entry name" value="M1_APN-Q_like"/>
    <property type="match status" value="1"/>
</dbReference>
<organism evidence="16">
    <name type="scientific">Lygus hesperus</name>
    <name type="common">Western plant bug</name>
    <dbReference type="NCBI Taxonomy" id="30085"/>
    <lineage>
        <taxon>Eukaryota</taxon>
        <taxon>Metazoa</taxon>
        <taxon>Ecdysozoa</taxon>
        <taxon>Arthropoda</taxon>
        <taxon>Hexapoda</taxon>
        <taxon>Insecta</taxon>
        <taxon>Pterygota</taxon>
        <taxon>Neoptera</taxon>
        <taxon>Paraneoptera</taxon>
        <taxon>Hemiptera</taxon>
        <taxon>Heteroptera</taxon>
        <taxon>Panheteroptera</taxon>
        <taxon>Cimicomorpha</taxon>
        <taxon>Miridae</taxon>
        <taxon>Mirini</taxon>
        <taxon>Lygus</taxon>
    </lineage>
</organism>
<feature type="compositionally biased region" description="Basic residues" evidence="12">
    <location>
        <begin position="253"/>
        <end position="263"/>
    </location>
</feature>
<feature type="compositionally biased region" description="Polar residues" evidence="12">
    <location>
        <begin position="62"/>
        <end position="86"/>
    </location>
</feature>
<feature type="domain" description="Aminopeptidase N-like N-terminal" evidence="15">
    <location>
        <begin position="365"/>
        <end position="551"/>
    </location>
</feature>
<keyword evidence="4" id="KW-0645">Protease</keyword>
<dbReference type="SUPFAM" id="SSF55486">
    <property type="entry name" value="Metalloproteases ('zincins'), catalytic domain"/>
    <property type="match status" value="1"/>
</dbReference>
<dbReference type="InterPro" id="IPR014782">
    <property type="entry name" value="Peptidase_M1_dom"/>
</dbReference>
<evidence type="ECO:0000259" key="13">
    <source>
        <dbReference type="Pfam" id="PF01433"/>
    </source>
</evidence>
<comment type="subcellular location">
    <subcellularLocation>
        <location evidence="1">Cell membrane</location>
        <topology evidence="1">Lipid-anchor</topology>
        <topology evidence="1">GPI-anchor</topology>
    </subcellularLocation>
</comment>
<dbReference type="InterPro" id="IPR034016">
    <property type="entry name" value="M1_APN-typ"/>
</dbReference>
<evidence type="ECO:0000259" key="15">
    <source>
        <dbReference type="Pfam" id="PF17900"/>
    </source>
</evidence>
<feature type="region of interest" description="Disordered" evidence="12">
    <location>
        <begin position="245"/>
        <end position="285"/>
    </location>
</feature>
<evidence type="ECO:0000256" key="9">
    <source>
        <dbReference type="ARBA" id="ARBA00023288"/>
    </source>
</evidence>
<feature type="compositionally biased region" description="Basic and acidic residues" evidence="12">
    <location>
        <begin position="264"/>
        <end position="284"/>
    </location>
</feature>
<keyword evidence="7 11" id="KW-0862">Zinc</keyword>
<keyword evidence="5 11" id="KW-0479">Metal-binding</keyword>
<feature type="compositionally biased region" description="Polar residues" evidence="12">
    <location>
        <begin position="128"/>
        <end position="143"/>
    </location>
</feature>
<dbReference type="Gene3D" id="2.60.40.1910">
    <property type="match status" value="1"/>
</dbReference>
<dbReference type="Pfam" id="PF01433">
    <property type="entry name" value="Peptidase_M1"/>
    <property type="match status" value="1"/>
</dbReference>
<dbReference type="InterPro" id="IPR027268">
    <property type="entry name" value="Peptidase_M4/M1_CTD_sf"/>
</dbReference>
<dbReference type="GO" id="GO:0008270">
    <property type="term" value="F:zinc ion binding"/>
    <property type="evidence" value="ECO:0007669"/>
    <property type="project" value="InterPro"/>
</dbReference>
<dbReference type="GO" id="GO:0005615">
    <property type="term" value="C:extracellular space"/>
    <property type="evidence" value="ECO:0007669"/>
    <property type="project" value="TreeGrafter"/>
</dbReference>
<dbReference type="Gene3D" id="2.60.40.1730">
    <property type="entry name" value="tricorn interacting facor f3 domain"/>
    <property type="match status" value="1"/>
</dbReference>
<dbReference type="GO" id="GO:0042277">
    <property type="term" value="F:peptide binding"/>
    <property type="evidence" value="ECO:0007669"/>
    <property type="project" value="TreeGrafter"/>
</dbReference>
<gene>
    <name evidence="16" type="primary">ENPEP_2</name>
    <name evidence="16" type="ORF">CM83_12587</name>
</gene>
<dbReference type="GO" id="GO:0005737">
    <property type="term" value="C:cytoplasm"/>
    <property type="evidence" value="ECO:0007669"/>
    <property type="project" value="TreeGrafter"/>
</dbReference>
<reference evidence="16" key="2">
    <citation type="submission" date="2014-07" db="EMBL/GenBank/DDBJ databases">
        <authorList>
            <person name="Hull J."/>
        </authorList>
    </citation>
    <scope>NUCLEOTIDE SEQUENCE</scope>
</reference>
<evidence type="ECO:0000256" key="12">
    <source>
        <dbReference type="SAM" id="MobiDB-lite"/>
    </source>
</evidence>
<feature type="domain" description="Peptidase M1 membrane alanine aminopeptidase" evidence="13">
    <location>
        <begin position="589"/>
        <end position="794"/>
    </location>
</feature>
<keyword evidence="6" id="KW-0378">Hydrolase</keyword>
<evidence type="ECO:0000256" key="8">
    <source>
        <dbReference type="ARBA" id="ARBA00023049"/>
    </source>
</evidence>
<dbReference type="InterPro" id="IPR045357">
    <property type="entry name" value="Aminopeptidase_N-like_N"/>
</dbReference>
<keyword evidence="3" id="KW-0336">GPI-anchor</keyword>
<protein>
    <submittedName>
        <fullName evidence="16">Glutamyl aminopeptidase</fullName>
    </submittedName>
</protein>
<name>A0A0A9ZCF5_LYGHE</name>
<keyword evidence="9" id="KW-0449">Lipoprotein</keyword>
<evidence type="ECO:0000256" key="5">
    <source>
        <dbReference type="ARBA" id="ARBA00022723"/>
    </source>
</evidence>
<feature type="domain" description="ERAP1-like C-terminal" evidence="14">
    <location>
        <begin position="886"/>
        <end position="1202"/>
    </location>
</feature>
<feature type="compositionally biased region" description="Basic and acidic residues" evidence="12">
    <location>
        <begin position="1"/>
        <end position="29"/>
    </location>
</feature>
<dbReference type="AlphaFoldDB" id="A0A0A9ZCF5"/>
<evidence type="ECO:0000256" key="1">
    <source>
        <dbReference type="ARBA" id="ARBA00004609"/>
    </source>
</evidence>
<evidence type="ECO:0000256" key="4">
    <source>
        <dbReference type="ARBA" id="ARBA00022670"/>
    </source>
</evidence>
<keyword evidence="16" id="KW-0031">Aminopeptidase</keyword>
<feature type="region of interest" description="Disordered" evidence="12">
    <location>
        <begin position="1"/>
        <end position="228"/>
    </location>
</feature>
<evidence type="ECO:0000256" key="10">
    <source>
        <dbReference type="PIRSR" id="PIRSR634016-1"/>
    </source>
</evidence>
<feature type="active site" description="Proton acceptor" evidence="10">
    <location>
        <position position="657"/>
    </location>
</feature>
<dbReference type="Gene3D" id="1.10.390.10">
    <property type="entry name" value="Neutral Protease Domain 2"/>
    <property type="match status" value="1"/>
</dbReference>
<dbReference type="PANTHER" id="PTHR11533">
    <property type="entry name" value="PROTEASE M1 ZINC METALLOPROTEASE"/>
    <property type="match status" value="1"/>
</dbReference>
<evidence type="ECO:0000256" key="3">
    <source>
        <dbReference type="ARBA" id="ARBA00022622"/>
    </source>
</evidence>
<comment type="similarity">
    <text evidence="2">Belongs to the peptidase M1 family.</text>
</comment>
<feature type="region of interest" description="Disordered" evidence="12">
    <location>
        <begin position="1243"/>
        <end position="1264"/>
    </location>
</feature>
<feature type="binding site" evidence="11">
    <location>
        <position position="679"/>
    </location>
    <ligand>
        <name>Zn(2+)</name>
        <dbReference type="ChEBI" id="CHEBI:29105"/>
        <note>catalytic</note>
    </ligand>
</feature>
<dbReference type="GO" id="GO:0070006">
    <property type="term" value="F:metalloaminopeptidase activity"/>
    <property type="evidence" value="ECO:0007669"/>
    <property type="project" value="TreeGrafter"/>
</dbReference>
<dbReference type="PANTHER" id="PTHR11533:SF299">
    <property type="entry name" value="AMINOPEPTIDASE"/>
    <property type="match status" value="1"/>
</dbReference>
<dbReference type="PRINTS" id="PR00756">
    <property type="entry name" value="ALADIPTASE"/>
</dbReference>
<dbReference type="EMBL" id="GBRD01012174">
    <property type="protein sequence ID" value="JAG53650.1"/>
    <property type="molecule type" value="Transcribed_RNA"/>
</dbReference>
<keyword evidence="8" id="KW-0482">Metalloprotease</keyword>
<evidence type="ECO:0000313" key="16">
    <source>
        <dbReference type="EMBL" id="JAG42957.1"/>
    </source>
</evidence>
<reference evidence="17" key="3">
    <citation type="submission" date="2014-09" db="EMBL/GenBank/DDBJ databases">
        <authorList>
            <person name="Magalhaes I.L.F."/>
            <person name="Oliveira U."/>
            <person name="Santos F.R."/>
            <person name="Vidigal T.H.D.A."/>
            <person name="Brescovit A.D."/>
            <person name="Santos A.J."/>
        </authorList>
    </citation>
    <scope>NUCLEOTIDE SEQUENCE</scope>
</reference>
<feature type="compositionally biased region" description="Polar residues" evidence="12">
    <location>
        <begin position="207"/>
        <end position="216"/>
    </location>
</feature>
<proteinExistence type="inferred from homology"/>
<dbReference type="GO" id="GO:0005886">
    <property type="term" value="C:plasma membrane"/>
    <property type="evidence" value="ECO:0007669"/>
    <property type="project" value="UniProtKB-SubCell"/>
</dbReference>
<dbReference type="InterPro" id="IPR024571">
    <property type="entry name" value="ERAP1-like_C_dom"/>
</dbReference>
<evidence type="ECO:0000256" key="6">
    <source>
        <dbReference type="ARBA" id="ARBA00022801"/>
    </source>
</evidence>
<keyword evidence="3" id="KW-0472">Membrane</keyword>
<dbReference type="InterPro" id="IPR050344">
    <property type="entry name" value="Peptidase_M1_aminopeptidases"/>
</dbReference>
<dbReference type="Gene3D" id="1.25.50.20">
    <property type="match status" value="1"/>
</dbReference>
<dbReference type="InterPro" id="IPR001930">
    <property type="entry name" value="Peptidase_M1"/>
</dbReference>
<sequence>MSKRESQSDIRRATEERKTGSSEQQRRVSVDPSFTGAQKSEEHAIDAATNEKGSTENHKVITATSSHSLNPTNRSARTTSKPTNETPGWAHPSQKLPNPYLDMPPRKEKRDRENLEASSRIEKAPPTTDKQQTVKQGDSNNSVEKLKVPSDKPSDVVREVSSLRITTNSNEEKYKQPKIEPVESDGGKKQVEREIKKSKPILKEESALTQEGSTASMFGAEGSKAKVQIQERSLEIVDQSDPVLKRKYFADKKRQRPGRKPSSRKPDKVPDKSEGGGDGDRDLTVAHPDFLDESYLEAVDNEPRRESRISDEYYGGMKPLRFSAHKKKNASAFKERVHQNRKGRSAVPGVYDWEIKKRLPDDVVPFQYTVYLEPHIESNVFFGRVSIALDLVLPKSQLWLHVRNLHITSTQLFDQNENQIPILGAHKFRKHEFFVIFLEANLRPGIYMINIDYNGILSERNQVGIFSRNYKNRDGSKRNLVYTQLGPLYARRVFPCFDEPIFKATYEISVVRPTNDFIAISNMTAENEEEDSPQRGSTTVFYYVTAPMSTYHLAVVICDFHHIPINDQRLNVPFTVYVQDEKVENYQMAINIVLSTIDWFQEYTRVKFPLPKLDLIIMPELNLPSIEGYSVIMIQEDLLKAKEEYEYETLHYTLAREVISQWIGGSVTVTWWNDLWYKEGLTTMLANYFLDHKYPEQQAIPNFICYSQQPSMFYDSFLTARKIDRVVEPNDISDCMDPVTFTKAAAVFRMLEQMSPTAFQEGLHTFLGAYHLQNATWKNLSDCFSNEYDKNAQMLLSVDSMLFSWSQYPGYPLIASAIGMKAIAVNQRRFMTTMDSKMNDINNFPSWEFPVSYVLSIDNTEVRKITMKADSIDADARDSISPGIVWYKVNYRQTGFFRTIYQDDEWNTIKKIMLTKPELFTPEDRANFLDDMFSLSRAGFTCYGQTLSTLTYLRYGKEVHWLPWACILKHLVYLKNALSSNAEDKKNLQNFMSYILNPVLTDEIWSINDKDDPPKRKWKLSVLRLACSMEIPAAKRRLAHLVKVWGFSSKKPKPEALRFIILRFGAPENGYSDQEWLKLWKMFQDEKKSLEKKKLLAVMASVGNDTQLTSILYSIKTDEVSIDDHGFFTVLYEMATTRLGCRRVWDFVRNNWTYLTERFSPTDSRLFLLFPHMAQLFDQDSQSEELMEFVTHEIPTLQTALSYASNNIYWNNRYRRTVSSWLRNVQKTLASTGHTVTLANLKSKQEKIDSRSQPGLLPKRKQMA</sequence>
<evidence type="ECO:0000256" key="11">
    <source>
        <dbReference type="PIRSR" id="PIRSR634016-3"/>
    </source>
</evidence>
<feature type="compositionally biased region" description="Basic and acidic residues" evidence="12">
    <location>
        <begin position="170"/>
        <end position="206"/>
    </location>
</feature>
<comment type="cofactor">
    <cofactor evidence="11">
        <name>Zn(2+)</name>
        <dbReference type="ChEBI" id="CHEBI:29105"/>
    </cofactor>
    <text evidence="11">Binds 1 zinc ion per subunit.</text>
</comment>
<keyword evidence="3" id="KW-0325">Glycoprotein</keyword>